<keyword evidence="1 7" id="KW-0963">Cytoplasm</keyword>
<comment type="function">
    <text evidence="7">Modulates transcription in response to changes in cellular NADH/NAD(+) redox state.</text>
</comment>
<dbReference type="AlphaFoldDB" id="A0A6I0EZH0"/>
<dbReference type="NCBIfam" id="NF003996">
    <property type="entry name" value="PRK05472.2-5"/>
    <property type="match status" value="1"/>
</dbReference>
<keyword evidence="5 7" id="KW-0238">DNA-binding</keyword>
<feature type="DNA-binding region" description="H-T-H motif" evidence="7">
    <location>
        <begin position="16"/>
        <end position="55"/>
    </location>
</feature>
<dbReference type="InterPro" id="IPR022876">
    <property type="entry name" value="Tscrpt_rep_Rex"/>
</dbReference>
<dbReference type="Gene3D" id="1.10.10.10">
    <property type="entry name" value="Winged helix-like DNA-binding domain superfamily/Winged helix DNA-binding domain"/>
    <property type="match status" value="1"/>
</dbReference>
<evidence type="ECO:0000259" key="8">
    <source>
        <dbReference type="SMART" id="SM00881"/>
    </source>
</evidence>
<dbReference type="GO" id="GO:0003677">
    <property type="term" value="F:DNA binding"/>
    <property type="evidence" value="ECO:0007669"/>
    <property type="project" value="UniProtKB-UniRule"/>
</dbReference>
<proteinExistence type="inferred from homology"/>
<comment type="subcellular location">
    <subcellularLocation>
        <location evidence="7">Cytoplasm</location>
    </subcellularLocation>
</comment>
<evidence type="ECO:0000313" key="9">
    <source>
        <dbReference type="EMBL" id="KAB2950989.1"/>
    </source>
</evidence>
<keyword evidence="6 7" id="KW-0804">Transcription</keyword>
<dbReference type="HAMAP" id="MF_01131">
    <property type="entry name" value="Rex"/>
    <property type="match status" value="1"/>
</dbReference>
<keyword evidence="4 7" id="KW-0520">NAD</keyword>
<keyword evidence="3 7" id="KW-0805">Transcription regulation</keyword>
<feature type="domain" description="CoA-binding" evidence="8">
    <location>
        <begin position="79"/>
        <end position="188"/>
    </location>
</feature>
<dbReference type="GO" id="GO:0051775">
    <property type="term" value="P:response to redox state"/>
    <property type="evidence" value="ECO:0007669"/>
    <property type="project" value="InterPro"/>
</dbReference>
<dbReference type="OrthoDB" id="9784760at2"/>
<dbReference type="InterPro" id="IPR036388">
    <property type="entry name" value="WH-like_DNA-bd_sf"/>
</dbReference>
<accession>A0A6I0EZH0</accession>
<dbReference type="NCBIfam" id="NF003992">
    <property type="entry name" value="PRK05472.2-1"/>
    <property type="match status" value="1"/>
</dbReference>
<dbReference type="Pfam" id="PF02629">
    <property type="entry name" value="CoA_binding"/>
    <property type="match status" value="1"/>
</dbReference>
<dbReference type="EMBL" id="WBXO01000017">
    <property type="protein sequence ID" value="KAB2950989.1"/>
    <property type="molecule type" value="Genomic_DNA"/>
</dbReference>
<dbReference type="GO" id="GO:0045892">
    <property type="term" value="P:negative regulation of DNA-templated transcription"/>
    <property type="evidence" value="ECO:0007669"/>
    <property type="project" value="InterPro"/>
</dbReference>
<reference evidence="9 10" key="1">
    <citation type="submission" date="2019-10" db="EMBL/GenBank/DDBJ databases">
        <title>Whole-genome sequence of the extremophile Heliorestis acidaminivorans DSM 24790.</title>
        <authorList>
            <person name="Kyndt J.A."/>
            <person name="Meyer T.E."/>
        </authorList>
    </citation>
    <scope>NUCLEOTIDE SEQUENCE [LARGE SCALE GENOMIC DNA]</scope>
    <source>
        <strain evidence="9 10">DSM 24790</strain>
    </source>
</reference>
<feature type="binding site" evidence="7">
    <location>
        <begin position="90"/>
        <end position="95"/>
    </location>
    <ligand>
        <name>NAD(+)</name>
        <dbReference type="ChEBI" id="CHEBI:57540"/>
    </ligand>
</feature>
<dbReference type="Proteomes" id="UP000468766">
    <property type="component" value="Unassembled WGS sequence"/>
</dbReference>
<dbReference type="SUPFAM" id="SSF51735">
    <property type="entry name" value="NAD(P)-binding Rossmann-fold domains"/>
    <property type="match status" value="1"/>
</dbReference>
<dbReference type="RefSeq" id="WP_151621774.1">
    <property type="nucleotide sequence ID" value="NZ_WBXO01000017.1"/>
</dbReference>
<keyword evidence="10" id="KW-1185">Reference proteome</keyword>
<evidence type="ECO:0000313" key="10">
    <source>
        <dbReference type="Proteomes" id="UP000468766"/>
    </source>
</evidence>
<dbReference type="NCBIfam" id="NF003993">
    <property type="entry name" value="PRK05472.2-2"/>
    <property type="match status" value="1"/>
</dbReference>
<dbReference type="InterPro" id="IPR009718">
    <property type="entry name" value="Rex_DNA-bd_C_dom"/>
</dbReference>
<comment type="subunit">
    <text evidence="7">Homodimer.</text>
</comment>
<evidence type="ECO:0000256" key="5">
    <source>
        <dbReference type="ARBA" id="ARBA00023125"/>
    </source>
</evidence>
<organism evidence="9 10">
    <name type="scientific">Heliorestis acidaminivorans</name>
    <dbReference type="NCBI Taxonomy" id="553427"/>
    <lineage>
        <taxon>Bacteria</taxon>
        <taxon>Bacillati</taxon>
        <taxon>Bacillota</taxon>
        <taxon>Clostridia</taxon>
        <taxon>Eubacteriales</taxon>
        <taxon>Heliobacteriaceae</taxon>
        <taxon>Heliorestis</taxon>
    </lineage>
</organism>
<dbReference type="PANTHER" id="PTHR35786:SF1">
    <property type="entry name" value="REDOX-SENSING TRANSCRIPTIONAL REPRESSOR REX 1"/>
    <property type="match status" value="1"/>
</dbReference>
<dbReference type="SUPFAM" id="SSF46785">
    <property type="entry name" value="Winged helix' DNA-binding domain"/>
    <property type="match status" value="1"/>
</dbReference>
<dbReference type="InterPro" id="IPR036390">
    <property type="entry name" value="WH_DNA-bd_sf"/>
</dbReference>
<evidence type="ECO:0000256" key="2">
    <source>
        <dbReference type="ARBA" id="ARBA00022491"/>
    </source>
</evidence>
<dbReference type="Gene3D" id="3.40.50.720">
    <property type="entry name" value="NAD(P)-binding Rossmann-like Domain"/>
    <property type="match status" value="1"/>
</dbReference>
<dbReference type="NCBIfam" id="NF003994">
    <property type="entry name" value="PRK05472.2-3"/>
    <property type="match status" value="1"/>
</dbReference>
<name>A0A6I0EZH0_9FIRM</name>
<evidence type="ECO:0000256" key="3">
    <source>
        <dbReference type="ARBA" id="ARBA00023015"/>
    </source>
</evidence>
<dbReference type="InterPro" id="IPR036291">
    <property type="entry name" value="NAD(P)-bd_dom_sf"/>
</dbReference>
<evidence type="ECO:0000256" key="4">
    <source>
        <dbReference type="ARBA" id="ARBA00023027"/>
    </source>
</evidence>
<dbReference type="InterPro" id="IPR003781">
    <property type="entry name" value="CoA-bd"/>
</dbReference>
<gene>
    <name evidence="7" type="primary">rex</name>
    <name evidence="9" type="ORF">F9B85_13615</name>
</gene>
<sequence length="217" mass="23768">MKVLKIPEPTVVRLSLYSRFLNQANDRGMDIISSDEIGVAVGIPSAQVRKDLSYFGEFGIRGVGYRVKDLCEQVDKLLCVNQSWPVIIIGAGHLGKALATYKGLLDRGFDVVALFDSHPNELEHEKDSGTDTLPENLPIYPLDMLNKVVQEKQVKMGIIAVPADSAQSIADDLVQSGVASIINFAPVVLNVPDHIEVRNIDLTVNLEVLSFNLGMRS</sequence>
<dbReference type="GO" id="GO:0005737">
    <property type="term" value="C:cytoplasm"/>
    <property type="evidence" value="ECO:0007669"/>
    <property type="project" value="UniProtKB-SubCell"/>
</dbReference>
<comment type="caution">
    <text evidence="9">The sequence shown here is derived from an EMBL/GenBank/DDBJ whole genome shotgun (WGS) entry which is preliminary data.</text>
</comment>
<evidence type="ECO:0000256" key="7">
    <source>
        <dbReference type="HAMAP-Rule" id="MF_01131"/>
    </source>
</evidence>
<dbReference type="GO" id="GO:0003700">
    <property type="term" value="F:DNA-binding transcription factor activity"/>
    <property type="evidence" value="ECO:0007669"/>
    <property type="project" value="UniProtKB-UniRule"/>
</dbReference>
<comment type="similarity">
    <text evidence="7">Belongs to the transcriptional regulatory Rex family.</text>
</comment>
<dbReference type="InterPro" id="IPR058236">
    <property type="entry name" value="Rex_actinobacterial-type"/>
</dbReference>
<dbReference type="SMART" id="SM00881">
    <property type="entry name" value="CoA_binding"/>
    <property type="match status" value="1"/>
</dbReference>
<evidence type="ECO:0000256" key="1">
    <source>
        <dbReference type="ARBA" id="ARBA00022490"/>
    </source>
</evidence>
<evidence type="ECO:0000256" key="6">
    <source>
        <dbReference type="ARBA" id="ARBA00023163"/>
    </source>
</evidence>
<dbReference type="Pfam" id="PF06971">
    <property type="entry name" value="Put_DNA-bind_N"/>
    <property type="match status" value="1"/>
</dbReference>
<protein>
    <recommendedName>
        <fullName evidence="7">Redox-sensing transcriptional repressor Rex</fullName>
    </recommendedName>
</protein>
<keyword evidence="2 7" id="KW-0678">Repressor</keyword>
<dbReference type="PANTHER" id="PTHR35786">
    <property type="entry name" value="REDOX-SENSING TRANSCRIPTIONAL REPRESSOR REX"/>
    <property type="match status" value="1"/>
</dbReference>
<dbReference type="NCBIfam" id="NF003995">
    <property type="entry name" value="PRK05472.2-4"/>
    <property type="match status" value="1"/>
</dbReference>